<comment type="cofactor">
    <cofactor evidence="1">
        <name>FMN</name>
        <dbReference type="ChEBI" id="CHEBI:58210"/>
    </cofactor>
</comment>
<comment type="caution">
    <text evidence="8">The sequence shown here is derived from an EMBL/GenBank/DDBJ whole genome shotgun (WGS) entry which is preliminary data.</text>
</comment>
<dbReference type="Pfam" id="PF10590">
    <property type="entry name" value="PNP_phzG_C"/>
    <property type="match status" value="1"/>
</dbReference>
<proteinExistence type="inferred from homology"/>
<keyword evidence="4" id="KW-0288">FMN</keyword>
<evidence type="ECO:0000256" key="5">
    <source>
        <dbReference type="ARBA" id="ARBA00023002"/>
    </source>
</evidence>
<evidence type="ECO:0000313" key="9">
    <source>
        <dbReference type="Proteomes" id="UP001501758"/>
    </source>
</evidence>
<dbReference type="InterPro" id="IPR012349">
    <property type="entry name" value="Split_barrel_FMN-bd"/>
</dbReference>
<evidence type="ECO:0000259" key="7">
    <source>
        <dbReference type="Pfam" id="PF10590"/>
    </source>
</evidence>
<name>A0ABN1J4A4_9FLAO</name>
<comment type="similarity">
    <text evidence="2">Belongs to the pyridoxamine 5'-phosphate oxidase family.</text>
</comment>
<dbReference type="InterPro" id="IPR011576">
    <property type="entry name" value="Pyridox_Oxase_N"/>
</dbReference>
<keyword evidence="3" id="KW-0285">Flavoprotein</keyword>
<feature type="domain" description="Pyridoxine 5'-phosphate oxidase dimerisation C-terminal" evidence="7">
    <location>
        <begin position="153"/>
        <end position="193"/>
    </location>
</feature>
<protein>
    <submittedName>
        <fullName evidence="8">Pyridoxamine 5'-phosphate oxidase</fullName>
    </submittedName>
</protein>
<sequence>MKNTENPIAIFSKWFNEECELTKVKIPSAVCLSTMGIDNFPNARFVSFKEIVDNSFIVTGPLDSRKGIEINNNNNVAITFWWAETERQIRVQGIATTINSKLADRYFEERNINAKAVSSICEQGKELDNAALLEKNIEDKVVEGKRIDRPSNWGGFSIKPIRIEFMEFKETRFHHRKLYEFHNGIWSMKQLQP</sequence>
<dbReference type="PANTHER" id="PTHR10851:SF0">
    <property type="entry name" value="PYRIDOXINE-5'-PHOSPHATE OXIDASE"/>
    <property type="match status" value="1"/>
</dbReference>
<evidence type="ECO:0000313" key="8">
    <source>
        <dbReference type="EMBL" id="GAA0728310.1"/>
    </source>
</evidence>
<dbReference type="Gene3D" id="2.30.110.10">
    <property type="entry name" value="Electron Transport, Fmn-binding Protein, Chain A"/>
    <property type="match status" value="1"/>
</dbReference>
<dbReference type="Pfam" id="PF01243">
    <property type="entry name" value="PNPOx_N"/>
    <property type="match status" value="1"/>
</dbReference>
<keyword evidence="5" id="KW-0560">Oxidoreductase</keyword>
<dbReference type="PIRSF" id="PIRSF000190">
    <property type="entry name" value="Pyd_amn-ph_oxd"/>
    <property type="match status" value="1"/>
</dbReference>
<dbReference type="InterPro" id="IPR000659">
    <property type="entry name" value="Pyridox_Oxase"/>
</dbReference>
<feature type="domain" description="Pyridoxamine 5'-phosphate oxidase N-terminal" evidence="6">
    <location>
        <begin position="27"/>
        <end position="138"/>
    </location>
</feature>
<keyword evidence="9" id="KW-1185">Reference proteome</keyword>
<dbReference type="PANTHER" id="PTHR10851">
    <property type="entry name" value="PYRIDOXINE-5-PHOSPHATE OXIDASE"/>
    <property type="match status" value="1"/>
</dbReference>
<dbReference type="SUPFAM" id="SSF50475">
    <property type="entry name" value="FMN-binding split barrel"/>
    <property type="match status" value="1"/>
</dbReference>
<reference evidence="8 9" key="1">
    <citation type="journal article" date="2019" name="Int. J. Syst. Evol. Microbiol.">
        <title>The Global Catalogue of Microorganisms (GCM) 10K type strain sequencing project: providing services to taxonomists for standard genome sequencing and annotation.</title>
        <authorList>
            <consortium name="The Broad Institute Genomics Platform"/>
            <consortium name="The Broad Institute Genome Sequencing Center for Infectious Disease"/>
            <person name="Wu L."/>
            <person name="Ma J."/>
        </authorList>
    </citation>
    <scope>NUCLEOTIDE SEQUENCE [LARGE SCALE GENOMIC DNA]</scope>
    <source>
        <strain evidence="8 9">JCM 15974</strain>
    </source>
</reference>
<organism evidence="8 9">
    <name type="scientific">Aquimarina litoralis</name>
    <dbReference type="NCBI Taxonomy" id="584605"/>
    <lineage>
        <taxon>Bacteria</taxon>
        <taxon>Pseudomonadati</taxon>
        <taxon>Bacteroidota</taxon>
        <taxon>Flavobacteriia</taxon>
        <taxon>Flavobacteriales</taxon>
        <taxon>Flavobacteriaceae</taxon>
        <taxon>Aquimarina</taxon>
    </lineage>
</organism>
<evidence type="ECO:0000256" key="4">
    <source>
        <dbReference type="ARBA" id="ARBA00022643"/>
    </source>
</evidence>
<dbReference type="Proteomes" id="UP001501758">
    <property type="component" value="Unassembled WGS sequence"/>
</dbReference>
<accession>A0ABN1J4A4</accession>
<dbReference type="NCBIfam" id="NF004231">
    <property type="entry name" value="PRK05679.1"/>
    <property type="match status" value="1"/>
</dbReference>
<evidence type="ECO:0000256" key="2">
    <source>
        <dbReference type="ARBA" id="ARBA00007301"/>
    </source>
</evidence>
<dbReference type="InterPro" id="IPR019576">
    <property type="entry name" value="Pyridoxamine_oxidase_dimer_C"/>
</dbReference>
<dbReference type="EMBL" id="BAAAGE010000003">
    <property type="protein sequence ID" value="GAA0728310.1"/>
    <property type="molecule type" value="Genomic_DNA"/>
</dbReference>
<evidence type="ECO:0000259" key="6">
    <source>
        <dbReference type="Pfam" id="PF01243"/>
    </source>
</evidence>
<evidence type="ECO:0000256" key="1">
    <source>
        <dbReference type="ARBA" id="ARBA00001917"/>
    </source>
</evidence>
<evidence type="ECO:0000256" key="3">
    <source>
        <dbReference type="ARBA" id="ARBA00022630"/>
    </source>
</evidence>
<gene>
    <name evidence="8" type="primary">pdxH_2</name>
    <name evidence="8" type="ORF">GCM10009430_37350</name>
</gene>